<comment type="similarity">
    <text evidence="1">Belongs to the short-chain dehydrogenases/reductases (SDR) family.</text>
</comment>
<gene>
    <name evidence="3" type="ORF">ABID49_000284</name>
</gene>
<evidence type="ECO:0000313" key="4">
    <source>
        <dbReference type="Proteomes" id="UP001549099"/>
    </source>
</evidence>
<keyword evidence="4" id="KW-1185">Reference proteome</keyword>
<dbReference type="CDD" id="cd05233">
    <property type="entry name" value="SDR_c"/>
    <property type="match status" value="1"/>
</dbReference>
<dbReference type="Gene3D" id="3.40.50.720">
    <property type="entry name" value="NAD(P)-binding Rossmann-like Domain"/>
    <property type="match status" value="1"/>
</dbReference>
<dbReference type="Proteomes" id="UP001549099">
    <property type="component" value="Unassembled WGS sequence"/>
</dbReference>
<dbReference type="PANTHER" id="PTHR43639">
    <property type="entry name" value="OXIDOREDUCTASE, SHORT-CHAIN DEHYDROGENASE/REDUCTASE FAMILY (AFU_ORTHOLOGUE AFUA_5G02870)"/>
    <property type="match status" value="1"/>
</dbReference>
<dbReference type="RefSeq" id="WP_354194548.1">
    <property type="nucleotide sequence ID" value="NZ_JBEPLW010000001.1"/>
</dbReference>
<keyword evidence="2" id="KW-0560">Oxidoreductase</keyword>
<evidence type="ECO:0000313" key="3">
    <source>
        <dbReference type="EMBL" id="MET3574408.1"/>
    </source>
</evidence>
<reference evidence="3 4" key="1">
    <citation type="submission" date="2024-06" db="EMBL/GenBank/DDBJ databases">
        <title>Genomic Encyclopedia of Type Strains, Phase IV (KMG-IV): sequencing the most valuable type-strain genomes for metagenomic binning, comparative biology and taxonomic classification.</title>
        <authorList>
            <person name="Goeker M."/>
        </authorList>
    </citation>
    <scope>NUCLEOTIDE SEQUENCE [LARGE SCALE GENOMIC DNA]</scope>
    <source>
        <strain evidence="3 4">DSM 26128</strain>
    </source>
</reference>
<accession>A0ABV2G7Y0</accession>
<proteinExistence type="inferred from homology"/>
<dbReference type="PANTHER" id="PTHR43639:SF1">
    <property type="entry name" value="SHORT-CHAIN DEHYDROGENASE_REDUCTASE FAMILY PROTEIN"/>
    <property type="match status" value="1"/>
</dbReference>
<organism evidence="3 4">
    <name type="scientific">Bhargavaea ullalensis</name>
    <dbReference type="NCBI Taxonomy" id="1265685"/>
    <lineage>
        <taxon>Bacteria</taxon>
        <taxon>Bacillati</taxon>
        <taxon>Bacillota</taxon>
        <taxon>Bacilli</taxon>
        <taxon>Bacillales</taxon>
        <taxon>Caryophanaceae</taxon>
        <taxon>Bhargavaea</taxon>
    </lineage>
</organism>
<evidence type="ECO:0000256" key="2">
    <source>
        <dbReference type="ARBA" id="ARBA00023002"/>
    </source>
</evidence>
<protein>
    <submittedName>
        <fullName evidence="3">NAD(P)-dependent dehydrogenase (Short-subunit alcohol dehydrogenase family)</fullName>
    </submittedName>
</protein>
<name>A0ABV2G7Y0_9BACL</name>
<sequence>MAGRLEGKSAIITGAGGGIGRGMALAFVKEGAKVAIVDINEDLGKQTEKELQSYSPDSFFIMGNLMDHENLGGLIEQAVAKFGKLDVLVNNAHASTQKPFIETTQKDLDLSFGTGFYPTFYLMQAAYPHLKETKGTIINFASGAGINGQVNQVAYAAAKEAIRGTTRVAANEWGKDGINVNLISPIANSPGIRQWKEHEPKAYDEMLERIPMRRLGELEEDIGRVAVFLASDDASYITGQTIMVDGGATMLR</sequence>
<dbReference type="PRINTS" id="PR00080">
    <property type="entry name" value="SDRFAMILY"/>
</dbReference>
<dbReference type="EMBL" id="JBEPLW010000001">
    <property type="protein sequence ID" value="MET3574408.1"/>
    <property type="molecule type" value="Genomic_DNA"/>
</dbReference>
<dbReference type="SUPFAM" id="SSF51735">
    <property type="entry name" value="NAD(P)-binding Rossmann-fold domains"/>
    <property type="match status" value="1"/>
</dbReference>
<dbReference type="PRINTS" id="PR00081">
    <property type="entry name" value="GDHRDH"/>
</dbReference>
<dbReference type="Pfam" id="PF13561">
    <property type="entry name" value="adh_short_C2"/>
    <property type="match status" value="1"/>
</dbReference>
<dbReference type="InterPro" id="IPR002347">
    <property type="entry name" value="SDR_fam"/>
</dbReference>
<dbReference type="InterPro" id="IPR036291">
    <property type="entry name" value="NAD(P)-bd_dom_sf"/>
</dbReference>
<comment type="caution">
    <text evidence="3">The sequence shown here is derived from an EMBL/GenBank/DDBJ whole genome shotgun (WGS) entry which is preliminary data.</text>
</comment>
<evidence type="ECO:0000256" key="1">
    <source>
        <dbReference type="ARBA" id="ARBA00006484"/>
    </source>
</evidence>